<evidence type="ECO:0000256" key="2">
    <source>
        <dbReference type="ARBA" id="ARBA00008889"/>
    </source>
</evidence>
<dbReference type="KEGG" id="gog:C1280_27245"/>
<evidence type="ECO:0000313" key="6">
    <source>
        <dbReference type="EMBL" id="AWM40335.1"/>
    </source>
</evidence>
<proteinExistence type="inferred from homology"/>
<dbReference type="SUPFAM" id="SSF160369">
    <property type="entry name" value="Ribosomal protein L10-like"/>
    <property type="match status" value="1"/>
</dbReference>
<dbReference type="InterPro" id="IPR001790">
    <property type="entry name" value="Ribosomal_uL10"/>
</dbReference>
<gene>
    <name evidence="6" type="primary">rplJ</name>
    <name evidence="6" type="ORF">C1280_27245</name>
</gene>
<keyword evidence="6" id="KW-0689">Ribosomal protein</keyword>
<evidence type="ECO:0000256" key="1">
    <source>
        <dbReference type="ARBA" id="ARBA00002633"/>
    </source>
</evidence>
<dbReference type="Proteomes" id="UP000245802">
    <property type="component" value="Chromosome"/>
</dbReference>
<sequence length="472" mass="50115">MSKKIKELELNSLRKTFQGVRDFVLLEPLKLDSAADYTLRKSLREKKVRVKMVKNSFVRKVFSENGMTVETGSGPTLLCWGADSAKSLGTAVEAALKLIRPDLKVPEKVKEKVGIADGETMTLAQLAKVPTKQEAIGEVLAAVLAPGAALAGALTAPGADLAGILKAVQGVRAQRTPAAVAVGATDSAWASEPAPSVPGPFVRPAAGAGARLPLPSVPRPPNNGVEPGAAPVRSSVRNAEPDPEVALRALERWLPLLHGIGAGRAPERVRTIWGEHVRNELFRSPPAVAWLDQCLAARPSFAPQRAAALEALRRVRAEVRDELTGLGEQLAPQAEGTSPPNGGSEMDQFILVLEIGARDGGPLTVGHEATLRAVVAKADVANTEDHYNGHYNWVPAGPGEVVAVRVFATGSRVLPAERYLSTPPQPGQSVEFTFRPRAAGRQYLHLALVDRHDSDVYTASQYFTVEPAAAVG</sequence>
<dbReference type="OrthoDB" id="278380at2"/>
<evidence type="ECO:0000256" key="4">
    <source>
        <dbReference type="ARBA" id="ARBA00035502"/>
    </source>
</evidence>
<name>A0A2Z3HBI8_9BACT</name>
<keyword evidence="6" id="KW-0687">Ribonucleoprotein</keyword>
<comment type="similarity">
    <text evidence="2">Belongs to the universal ribosomal protein uL10 family.</text>
</comment>
<reference evidence="6 7" key="1">
    <citation type="submission" date="2018-01" db="EMBL/GenBank/DDBJ databases">
        <title>G. obscuriglobus.</title>
        <authorList>
            <person name="Franke J."/>
            <person name="Blomberg W."/>
            <person name="Selmecki A."/>
        </authorList>
    </citation>
    <scope>NUCLEOTIDE SEQUENCE [LARGE SCALE GENOMIC DNA]</scope>
    <source>
        <strain evidence="6 7">DSM 5831</strain>
    </source>
</reference>
<protein>
    <recommendedName>
        <fullName evidence="3">Large ribosomal subunit protein uL10</fullName>
    </recommendedName>
    <alternativeName>
        <fullName evidence="4">50S ribosomal protein L10</fullName>
    </alternativeName>
</protein>
<comment type="function">
    <text evidence="1">Forms part of the ribosomal stalk, playing a central role in the interaction of the ribosome with GTP-bound translation factors.</text>
</comment>
<evidence type="ECO:0000256" key="3">
    <source>
        <dbReference type="ARBA" id="ARBA00035202"/>
    </source>
</evidence>
<dbReference type="InterPro" id="IPR043141">
    <property type="entry name" value="Ribosomal_uL10-like_sf"/>
</dbReference>
<keyword evidence="7" id="KW-1185">Reference proteome</keyword>
<dbReference type="GO" id="GO:0005840">
    <property type="term" value="C:ribosome"/>
    <property type="evidence" value="ECO:0007669"/>
    <property type="project" value="UniProtKB-KW"/>
</dbReference>
<organism evidence="6 7">
    <name type="scientific">Gemmata obscuriglobus</name>
    <dbReference type="NCBI Taxonomy" id="114"/>
    <lineage>
        <taxon>Bacteria</taxon>
        <taxon>Pseudomonadati</taxon>
        <taxon>Planctomycetota</taxon>
        <taxon>Planctomycetia</taxon>
        <taxon>Gemmatales</taxon>
        <taxon>Gemmataceae</taxon>
        <taxon>Gemmata</taxon>
    </lineage>
</organism>
<dbReference type="EMBL" id="CP025958">
    <property type="protein sequence ID" value="AWM40335.1"/>
    <property type="molecule type" value="Genomic_DNA"/>
</dbReference>
<dbReference type="RefSeq" id="WP_010047364.1">
    <property type="nucleotide sequence ID" value="NZ_CP025958.1"/>
</dbReference>
<dbReference type="Gene3D" id="3.30.70.1730">
    <property type="match status" value="1"/>
</dbReference>
<evidence type="ECO:0000313" key="7">
    <source>
        <dbReference type="Proteomes" id="UP000245802"/>
    </source>
</evidence>
<evidence type="ECO:0000256" key="5">
    <source>
        <dbReference type="SAM" id="MobiDB-lite"/>
    </source>
</evidence>
<accession>A0A2Z3HBI8</accession>
<dbReference type="AlphaFoldDB" id="A0A2Z3HBI8"/>
<feature type="region of interest" description="Disordered" evidence="5">
    <location>
        <begin position="212"/>
        <end position="238"/>
    </location>
</feature>
<dbReference type="Pfam" id="PF00466">
    <property type="entry name" value="Ribosomal_L10"/>
    <property type="match status" value="1"/>
</dbReference>